<protein>
    <submittedName>
        <fullName evidence="1">Uncharacterized protein</fullName>
    </submittedName>
</protein>
<dbReference type="AlphaFoldDB" id="F9FP08"/>
<proteinExistence type="predicted"/>
<organism evidence="1">
    <name type="scientific">Fusarium oxysporum (strain Fo5176)</name>
    <name type="common">Fusarium vascular wilt</name>
    <dbReference type="NCBI Taxonomy" id="660025"/>
    <lineage>
        <taxon>Eukaryota</taxon>
        <taxon>Fungi</taxon>
        <taxon>Dikarya</taxon>
        <taxon>Ascomycota</taxon>
        <taxon>Pezizomycotina</taxon>
        <taxon>Sordariomycetes</taxon>
        <taxon>Hypocreomycetidae</taxon>
        <taxon>Hypocreales</taxon>
        <taxon>Nectriaceae</taxon>
        <taxon>Fusarium</taxon>
        <taxon>Fusarium oxysporum species complex</taxon>
    </lineage>
</organism>
<comment type="caution">
    <text evidence="1">The sequence shown here is derived from an EMBL/GenBank/DDBJ whole genome shotgun (WGS) entry which is preliminary data.</text>
</comment>
<reference evidence="1" key="1">
    <citation type="journal article" date="2012" name="Mol. Plant Microbe Interact.">
        <title>A highly conserved effector in Fusarium oxysporum is required for full virulence on Arabidopsis.</title>
        <authorList>
            <person name="Thatcher L.F."/>
            <person name="Gardiner D.M."/>
            <person name="Kazan K."/>
            <person name="Manners J."/>
        </authorList>
    </citation>
    <scope>NUCLEOTIDE SEQUENCE [LARGE SCALE GENOMIC DNA]</scope>
    <source>
        <strain evidence="1">Fo5176</strain>
    </source>
</reference>
<evidence type="ECO:0000313" key="1">
    <source>
        <dbReference type="EMBL" id="EGU81336.1"/>
    </source>
</evidence>
<dbReference type="EMBL" id="AFQF01002449">
    <property type="protein sequence ID" value="EGU81336.1"/>
    <property type="molecule type" value="Genomic_DNA"/>
</dbReference>
<accession>F9FP08</accession>
<sequence>MRKGAIMNIISEQQNRPLLGGLPPHSVPSLSMNCFTSPCGQTDRESLFRNNNSMGSWRSLYEGTSLGEPYLSQKLLSSVPL</sequence>
<gene>
    <name evidence="1" type="ORF">FOXB_08138</name>
</gene>
<name>F9FP08_FUSOF</name>